<proteinExistence type="inferred from homology"/>
<evidence type="ECO:0000256" key="5">
    <source>
        <dbReference type="ARBA" id="ARBA00022729"/>
    </source>
</evidence>
<dbReference type="SUPFAM" id="SSF53850">
    <property type="entry name" value="Periplasmic binding protein-like II"/>
    <property type="match status" value="1"/>
</dbReference>
<keyword evidence="3" id="KW-0813">Transport</keyword>
<comment type="caution">
    <text evidence="10">The sequence shown here is derived from an EMBL/GenBank/DDBJ whole genome shotgun (WGS) entry which is preliminary data.</text>
</comment>
<evidence type="ECO:0000256" key="3">
    <source>
        <dbReference type="ARBA" id="ARBA00022448"/>
    </source>
</evidence>
<dbReference type="InterPro" id="IPR006059">
    <property type="entry name" value="SBP"/>
</dbReference>
<dbReference type="Proteomes" id="UP000193411">
    <property type="component" value="Unassembled WGS sequence"/>
</dbReference>
<dbReference type="EMBL" id="MCFL01000016">
    <property type="protein sequence ID" value="ORZ36669.1"/>
    <property type="molecule type" value="Genomic_DNA"/>
</dbReference>
<dbReference type="GO" id="GO:0004930">
    <property type="term" value="F:G protein-coupled receptor activity"/>
    <property type="evidence" value="ECO:0007669"/>
    <property type="project" value="InterPro"/>
</dbReference>
<evidence type="ECO:0000256" key="4">
    <source>
        <dbReference type="ARBA" id="ARBA00022692"/>
    </source>
</evidence>
<reference evidence="10 11" key="1">
    <citation type="submission" date="2016-07" db="EMBL/GenBank/DDBJ databases">
        <title>Pervasive Adenine N6-methylation of Active Genes in Fungi.</title>
        <authorList>
            <consortium name="DOE Joint Genome Institute"/>
            <person name="Mondo S.J."/>
            <person name="Dannebaum R.O."/>
            <person name="Kuo R.C."/>
            <person name="Labutti K."/>
            <person name="Haridas S."/>
            <person name="Kuo A."/>
            <person name="Salamov A."/>
            <person name="Ahrendt S.R."/>
            <person name="Lipzen A."/>
            <person name="Sullivan W."/>
            <person name="Andreopoulos W.B."/>
            <person name="Clum A."/>
            <person name="Lindquist E."/>
            <person name="Daum C."/>
            <person name="Ramamoorthy G.K."/>
            <person name="Gryganskyi A."/>
            <person name="Culley D."/>
            <person name="Magnuson J.K."/>
            <person name="James T.Y."/>
            <person name="O'Malley M.A."/>
            <person name="Stajich J.E."/>
            <person name="Spatafora J.W."/>
            <person name="Visel A."/>
            <person name="Grigoriev I.V."/>
        </authorList>
    </citation>
    <scope>NUCLEOTIDE SEQUENCE [LARGE SCALE GENOMIC DNA]</scope>
    <source>
        <strain evidence="10 11">PL171</strain>
    </source>
</reference>
<keyword evidence="5" id="KW-0732">Signal</keyword>
<protein>
    <recommendedName>
        <fullName evidence="9">G-protein coupled receptors family 3 profile domain-containing protein</fullName>
    </recommendedName>
</protein>
<evidence type="ECO:0000256" key="2">
    <source>
        <dbReference type="ARBA" id="ARBA00008520"/>
    </source>
</evidence>
<evidence type="ECO:0000256" key="8">
    <source>
        <dbReference type="SAM" id="Phobius"/>
    </source>
</evidence>
<feature type="transmembrane region" description="Helical" evidence="8">
    <location>
        <begin position="532"/>
        <end position="552"/>
    </location>
</feature>
<dbReference type="STRING" id="765915.A0A1Y2HQ57"/>
<dbReference type="Pfam" id="PF00003">
    <property type="entry name" value="7tm_3"/>
    <property type="match status" value="1"/>
</dbReference>
<feature type="transmembrane region" description="Helical" evidence="8">
    <location>
        <begin position="498"/>
        <end position="520"/>
    </location>
</feature>
<dbReference type="OrthoDB" id="2157358at2759"/>
<feature type="domain" description="G-protein coupled receptors family 3 profile" evidence="9">
    <location>
        <begin position="458"/>
        <end position="707"/>
    </location>
</feature>
<keyword evidence="6 8" id="KW-1133">Transmembrane helix</keyword>
<evidence type="ECO:0000259" key="9">
    <source>
        <dbReference type="Pfam" id="PF00003"/>
    </source>
</evidence>
<keyword evidence="7 8" id="KW-0472">Membrane</keyword>
<dbReference type="PANTHER" id="PTHR43649">
    <property type="entry name" value="ARABINOSE-BINDING PROTEIN-RELATED"/>
    <property type="match status" value="1"/>
</dbReference>
<dbReference type="PANTHER" id="PTHR43649:SF34">
    <property type="entry name" value="ABC TRANSPORTER PERIPLASMIC-BINDING PROTEIN YCJN-RELATED"/>
    <property type="match status" value="1"/>
</dbReference>
<dbReference type="Gene3D" id="3.40.190.10">
    <property type="entry name" value="Periplasmic binding protein-like II"/>
    <property type="match status" value="2"/>
</dbReference>
<feature type="transmembrane region" description="Helical" evidence="8">
    <location>
        <begin position="463"/>
        <end position="486"/>
    </location>
</feature>
<keyword evidence="4 8" id="KW-0812">Transmembrane</keyword>
<evidence type="ECO:0000256" key="6">
    <source>
        <dbReference type="ARBA" id="ARBA00022989"/>
    </source>
</evidence>
<dbReference type="AlphaFoldDB" id="A0A1Y2HQ57"/>
<feature type="transmembrane region" description="Helical" evidence="8">
    <location>
        <begin position="573"/>
        <end position="592"/>
    </location>
</feature>
<comment type="subcellular location">
    <subcellularLocation>
        <location evidence="1">Membrane</location>
        <topology evidence="1">Multi-pass membrane protein</topology>
    </subcellularLocation>
</comment>
<dbReference type="Pfam" id="PF13416">
    <property type="entry name" value="SBP_bac_8"/>
    <property type="match status" value="1"/>
</dbReference>
<evidence type="ECO:0000313" key="11">
    <source>
        <dbReference type="Proteomes" id="UP000193411"/>
    </source>
</evidence>
<sequence length="904" mass="98019">MNMIPITLSAMKLFQLTLVAHQAVFLVLSWTTFFPSSLCQRATASTTAPVRIFFNDGRLTALKSDMQDYMNQWSSASGISVSAIFPNVSGFLSTTDYSRFMNLIQEQKRAYFDILYVDVIWPSLFSQNLLPLNELLSPGLLYQFNQEIIAAMQVNNRQLGLPLLITRPALYYRYDLLQKYNFSSPPQTWDEAEHMIRTIVPAERAAGKPNFHGYIGQLSPYEGLTCNVLEWIASYGGGTFVEPDATVSAMNPVKRDAMHAALSRLARWIKDGLVHPSALSSAETSSAAVWMRGDVLFMRNWIGSTWLTIANGVGALAPLPGATAELSGASTNGAGYFGVNRYTGNAAAATQVLEFLTSDQTARWLARRLGFLPARTALIQDAEIGRLTMAGNVSRPRIVSRPSGVAGAKYLRFSELVYQTTHQVLSGDRTVESAMDVWTYDVADLLSIDVLGPPKLVSVTDPAGIAAVVMVAIADAFLLIAAWPLLRGKWSRQLRRGSPRLMLALLSDLALVNCWPIAFLGQSDIACSVQPLIPAFGWTLILATVAVQDLQVFMITASPLRIMAMNVNRQLRIFLASCVTIQGLLSVVYVAINNPKVAVYRTSKTERYVGCGFAGGPETLGLLLLVPVLLVVGNVVLSVRSSVLNASSATRIHRIPTLRVIYLMLVLSLIALLSVFLTSIAKPVRVLILSGVIIAQSLGVTRLYVIPRIAGKDESMSTLAWMGVTQVGELDTSIAPSAATSEKRFSSAGKVTSGSDRGGNSTSMGSLSMFLEGEFAFRMARTELMLELTPSIQRRLRLLKDVGVLVVFELNGGKRSRHVVNLGGALARVDLTAIAHVRNGGGQLSQSTQQQQGLAIHMHHGWVLELCATGAGIAKLMGPWRTALEACCASQLGGDELARGTSVD</sequence>
<comment type="similarity">
    <text evidence="2">Belongs to the bacterial solute-binding protein 1 family.</text>
</comment>
<evidence type="ECO:0000313" key="10">
    <source>
        <dbReference type="EMBL" id="ORZ36669.1"/>
    </source>
</evidence>
<evidence type="ECO:0000256" key="1">
    <source>
        <dbReference type="ARBA" id="ARBA00004141"/>
    </source>
</evidence>
<dbReference type="InterPro" id="IPR050490">
    <property type="entry name" value="Bact_solute-bd_prot1"/>
</dbReference>
<feature type="transmembrane region" description="Helical" evidence="8">
    <location>
        <begin position="620"/>
        <end position="639"/>
    </location>
</feature>
<organism evidence="10 11">
    <name type="scientific">Catenaria anguillulae PL171</name>
    <dbReference type="NCBI Taxonomy" id="765915"/>
    <lineage>
        <taxon>Eukaryota</taxon>
        <taxon>Fungi</taxon>
        <taxon>Fungi incertae sedis</taxon>
        <taxon>Blastocladiomycota</taxon>
        <taxon>Blastocladiomycetes</taxon>
        <taxon>Blastocladiales</taxon>
        <taxon>Catenariaceae</taxon>
        <taxon>Catenaria</taxon>
    </lineage>
</organism>
<accession>A0A1Y2HQ57</accession>
<keyword evidence="11" id="KW-1185">Reference proteome</keyword>
<dbReference type="InterPro" id="IPR017978">
    <property type="entry name" value="GPCR_3_C"/>
</dbReference>
<name>A0A1Y2HQ57_9FUNG</name>
<evidence type="ECO:0000256" key="7">
    <source>
        <dbReference type="ARBA" id="ARBA00023136"/>
    </source>
</evidence>
<dbReference type="GO" id="GO:0016020">
    <property type="term" value="C:membrane"/>
    <property type="evidence" value="ECO:0007669"/>
    <property type="project" value="UniProtKB-SubCell"/>
</dbReference>
<feature type="transmembrane region" description="Helical" evidence="8">
    <location>
        <begin position="660"/>
        <end position="680"/>
    </location>
</feature>
<feature type="transmembrane region" description="Helical" evidence="8">
    <location>
        <begin position="686"/>
        <end position="706"/>
    </location>
</feature>
<gene>
    <name evidence="10" type="ORF">BCR44DRAFT_92718</name>
</gene>